<protein>
    <submittedName>
        <fullName evidence="1">Uncharacterized protein</fullName>
    </submittedName>
</protein>
<dbReference type="RefSeq" id="WP_345045103.1">
    <property type="nucleotide sequence ID" value="NZ_BAAAYL010000001.1"/>
</dbReference>
<gene>
    <name evidence="1" type="ORF">GCM10020367_29940</name>
</gene>
<dbReference type="Proteomes" id="UP001499990">
    <property type="component" value="Unassembled WGS sequence"/>
</dbReference>
<dbReference type="EMBL" id="BAAAYL010000001">
    <property type="protein sequence ID" value="GAA3372817.1"/>
    <property type="molecule type" value="Genomic_DNA"/>
</dbReference>
<comment type="caution">
    <text evidence="1">The sequence shown here is derived from an EMBL/GenBank/DDBJ whole genome shotgun (WGS) entry which is preliminary data.</text>
</comment>
<name>A0ABP6SBJ8_9ACTN</name>
<evidence type="ECO:0000313" key="1">
    <source>
        <dbReference type="EMBL" id="GAA3372817.1"/>
    </source>
</evidence>
<organism evidence="1 2">
    <name type="scientific">Streptomyces sannanensis</name>
    <dbReference type="NCBI Taxonomy" id="285536"/>
    <lineage>
        <taxon>Bacteria</taxon>
        <taxon>Bacillati</taxon>
        <taxon>Actinomycetota</taxon>
        <taxon>Actinomycetes</taxon>
        <taxon>Kitasatosporales</taxon>
        <taxon>Streptomycetaceae</taxon>
        <taxon>Streptomyces</taxon>
    </lineage>
</organism>
<proteinExistence type="predicted"/>
<reference evidence="2" key="1">
    <citation type="journal article" date="2019" name="Int. J. Syst. Evol. Microbiol.">
        <title>The Global Catalogue of Microorganisms (GCM) 10K type strain sequencing project: providing services to taxonomists for standard genome sequencing and annotation.</title>
        <authorList>
            <consortium name="The Broad Institute Genomics Platform"/>
            <consortium name="The Broad Institute Genome Sequencing Center for Infectious Disease"/>
            <person name="Wu L."/>
            <person name="Ma J."/>
        </authorList>
    </citation>
    <scope>NUCLEOTIDE SEQUENCE [LARGE SCALE GENOMIC DNA]</scope>
    <source>
        <strain evidence="2">JCM 9651</strain>
    </source>
</reference>
<evidence type="ECO:0000313" key="2">
    <source>
        <dbReference type="Proteomes" id="UP001499990"/>
    </source>
</evidence>
<accession>A0ABP6SBJ8</accession>
<sequence length="59" mass="6389">MPFTIANVYVEPKPYGAEQTRLAYLRAGDTVALIAQTRKGGAALVPFQQTVVLQNQLLG</sequence>
<keyword evidence="2" id="KW-1185">Reference proteome</keyword>